<gene>
    <name evidence="13" type="ORF">DBV15_10866</name>
</gene>
<dbReference type="InterPro" id="IPR002403">
    <property type="entry name" value="Cyt_P450_E_grp-IV"/>
</dbReference>
<keyword evidence="9 11" id="KW-0408">Iron</keyword>
<dbReference type="Gene3D" id="1.10.630.10">
    <property type="entry name" value="Cytochrome P450"/>
    <property type="match status" value="2"/>
</dbReference>
<dbReference type="PRINTS" id="PR00465">
    <property type="entry name" value="EP450IV"/>
</dbReference>
<proteinExistence type="inferred from homology"/>
<dbReference type="GO" id="GO:0004497">
    <property type="term" value="F:monooxygenase activity"/>
    <property type="evidence" value="ECO:0007669"/>
    <property type="project" value="UniProtKB-KW"/>
</dbReference>
<organism evidence="13 14">
    <name type="scientific">Temnothorax longispinosus</name>
    <dbReference type="NCBI Taxonomy" id="300112"/>
    <lineage>
        <taxon>Eukaryota</taxon>
        <taxon>Metazoa</taxon>
        <taxon>Ecdysozoa</taxon>
        <taxon>Arthropoda</taxon>
        <taxon>Hexapoda</taxon>
        <taxon>Insecta</taxon>
        <taxon>Pterygota</taxon>
        <taxon>Neoptera</taxon>
        <taxon>Endopterygota</taxon>
        <taxon>Hymenoptera</taxon>
        <taxon>Apocrita</taxon>
        <taxon>Aculeata</taxon>
        <taxon>Formicoidea</taxon>
        <taxon>Formicidae</taxon>
        <taxon>Myrmicinae</taxon>
        <taxon>Temnothorax</taxon>
    </lineage>
</organism>
<comment type="similarity">
    <text evidence="5 12">Belongs to the cytochrome P450 family.</text>
</comment>
<comment type="cofactor">
    <cofactor evidence="1 11">
        <name>heme</name>
        <dbReference type="ChEBI" id="CHEBI:30413"/>
    </cofactor>
</comment>
<dbReference type="GO" id="GO:0005506">
    <property type="term" value="F:iron ion binding"/>
    <property type="evidence" value="ECO:0007669"/>
    <property type="project" value="InterPro"/>
</dbReference>
<evidence type="ECO:0000256" key="10">
    <source>
        <dbReference type="ARBA" id="ARBA00023033"/>
    </source>
</evidence>
<evidence type="ECO:0000256" key="12">
    <source>
        <dbReference type="RuleBase" id="RU000461"/>
    </source>
</evidence>
<keyword evidence="6 11" id="KW-0349">Heme</keyword>
<dbReference type="PRINTS" id="PR00385">
    <property type="entry name" value="P450"/>
</dbReference>
<comment type="function">
    <text evidence="2">May be involved in the metabolism of insect hormones and in the breakdown of synthetic insecticides.</text>
</comment>
<evidence type="ECO:0000256" key="2">
    <source>
        <dbReference type="ARBA" id="ARBA00003690"/>
    </source>
</evidence>
<evidence type="ECO:0000256" key="5">
    <source>
        <dbReference type="ARBA" id="ARBA00010617"/>
    </source>
</evidence>
<feature type="binding site" description="axial binding residue" evidence="11">
    <location>
        <position position="371"/>
    </location>
    <ligand>
        <name>heme</name>
        <dbReference type="ChEBI" id="CHEBI:30413"/>
    </ligand>
    <ligandPart>
        <name>Fe</name>
        <dbReference type="ChEBI" id="CHEBI:18248"/>
    </ligandPart>
</feature>
<dbReference type="Proteomes" id="UP000310200">
    <property type="component" value="Unassembled WGS sequence"/>
</dbReference>
<dbReference type="InterPro" id="IPR050479">
    <property type="entry name" value="CYP11_CYP27_families"/>
</dbReference>
<evidence type="ECO:0000256" key="11">
    <source>
        <dbReference type="PIRSR" id="PIRSR602403-1"/>
    </source>
</evidence>
<dbReference type="STRING" id="300112.A0A4S2JZH8"/>
<dbReference type="GO" id="GO:0020037">
    <property type="term" value="F:heme binding"/>
    <property type="evidence" value="ECO:0007669"/>
    <property type="project" value="InterPro"/>
</dbReference>
<dbReference type="PANTHER" id="PTHR24279">
    <property type="entry name" value="CYTOCHROME P450"/>
    <property type="match status" value="1"/>
</dbReference>
<dbReference type="PANTHER" id="PTHR24279:SF120">
    <property type="entry name" value="CYTOCHROME P450"/>
    <property type="match status" value="1"/>
</dbReference>
<evidence type="ECO:0000256" key="6">
    <source>
        <dbReference type="ARBA" id="ARBA00022617"/>
    </source>
</evidence>
<evidence type="ECO:0000256" key="4">
    <source>
        <dbReference type="ARBA" id="ARBA00004406"/>
    </source>
</evidence>
<dbReference type="GO" id="GO:0016705">
    <property type="term" value="F:oxidoreductase activity, acting on paired donors, with incorporation or reduction of molecular oxygen"/>
    <property type="evidence" value="ECO:0007669"/>
    <property type="project" value="InterPro"/>
</dbReference>
<comment type="caution">
    <text evidence="13">The sequence shown here is derived from an EMBL/GenBank/DDBJ whole genome shotgun (WGS) entry which is preliminary data.</text>
</comment>
<keyword evidence="7 11" id="KW-0479">Metal-binding</keyword>
<dbReference type="AlphaFoldDB" id="A0A4S2JZH8"/>
<evidence type="ECO:0000256" key="8">
    <source>
        <dbReference type="ARBA" id="ARBA00023002"/>
    </source>
</evidence>
<accession>A0A4S2JZH8</accession>
<keyword evidence="8 12" id="KW-0560">Oxidoreductase</keyword>
<evidence type="ECO:0000256" key="3">
    <source>
        <dbReference type="ARBA" id="ARBA00004174"/>
    </source>
</evidence>
<evidence type="ECO:0000313" key="14">
    <source>
        <dbReference type="Proteomes" id="UP000310200"/>
    </source>
</evidence>
<dbReference type="PROSITE" id="PS00086">
    <property type="entry name" value="CYTOCHROME_P450"/>
    <property type="match status" value="1"/>
</dbReference>
<comment type="subcellular location">
    <subcellularLocation>
        <location evidence="4">Endoplasmic reticulum membrane</location>
        <topology evidence="4">Peripheral membrane protein</topology>
    </subcellularLocation>
    <subcellularLocation>
        <location evidence="3">Microsome membrane</location>
        <topology evidence="3">Peripheral membrane protein</topology>
    </subcellularLocation>
</comment>
<evidence type="ECO:0000256" key="9">
    <source>
        <dbReference type="ARBA" id="ARBA00023004"/>
    </source>
</evidence>
<evidence type="ECO:0000256" key="7">
    <source>
        <dbReference type="ARBA" id="ARBA00022723"/>
    </source>
</evidence>
<dbReference type="InterPro" id="IPR001128">
    <property type="entry name" value="Cyt_P450"/>
</dbReference>
<name>A0A4S2JZH8_9HYME</name>
<keyword evidence="10 12" id="KW-0503">Monooxygenase</keyword>
<dbReference type="InterPro" id="IPR036396">
    <property type="entry name" value="Cyt_P450_sf"/>
</dbReference>
<protein>
    <submittedName>
        <fullName evidence="13">Uncharacterized protein</fullName>
    </submittedName>
</protein>
<reference evidence="13 14" key="1">
    <citation type="journal article" date="2019" name="Philos. Trans. R. Soc. Lond., B, Biol. Sci.">
        <title>Ant behaviour and brain gene expression of defending hosts depend on the ecological success of the intruding social parasite.</title>
        <authorList>
            <person name="Kaur R."/>
            <person name="Stoldt M."/>
            <person name="Jongepier E."/>
            <person name="Feldmeyer B."/>
            <person name="Menzel F."/>
            <person name="Bornberg-Bauer E."/>
            <person name="Foitzik S."/>
        </authorList>
    </citation>
    <scope>NUCLEOTIDE SEQUENCE [LARGE SCALE GENOMIC DNA]</scope>
    <source>
        <tissue evidence="13">Whole body</tissue>
    </source>
</reference>
<dbReference type="InterPro" id="IPR017972">
    <property type="entry name" value="Cyt_P450_CS"/>
</dbReference>
<evidence type="ECO:0000313" key="13">
    <source>
        <dbReference type="EMBL" id="TGZ39738.1"/>
    </source>
</evidence>
<dbReference type="SUPFAM" id="SSF48264">
    <property type="entry name" value="Cytochrome P450"/>
    <property type="match status" value="1"/>
</dbReference>
<sequence>MAASMTQSHAIPTVNATVTSTQTMPLLETANSETAMESFKIPTSKVVPRVRIEKAPLPFEEIPGPMILKLWEKYWRYVPLLGTQLFCSLLISRLTQGRLSWNRNITPIKYLFDEYGCIVRINGPLVRYHSFHIFPNNQFTNHSRPEHIAEVFKQESESPIRSGIDILQHYRLNHHKYRSAGAFSLQDLEWLEVKKKINQPLHETISDYIGKLDSVCDELTNRIRNIRNRQDEVINCEAFLLYFLAKNPRVQKRLYNEIISVSSKTSKECTQTKESLENMPYLKACIKESLRLRPAFPYLTRLLSSAISLHGYTIPKGTFVIMASQITSQREEHFEDPEKYQPERWLNRDEYAYNDYQEYSCLPFGYGVRSCLGRNMAEIQMMLLTAKLVQEFTIEYDYAEIQSRFLMINVPNRSLRFRFVDRN</sequence>
<evidence type="ECO:0000256" key="1">
    <source>
        <dbReference type="ARBA" id="ARBA00001971"/>
    </source>
</evidence>
<dbReference type="Pfam" id="PF00067">
    <property type="entry name" value="p450"/>
    <property type="match status" value="1"/>
</dbReference>
<dbReference type="EMBL" id="QBLH01003303">
    <property type="protein sequence ID" value="TGZ39738.1"/>
    <property type="molecule type" value="Genomic_DNA"/>
</dbReference>
<dbReference type="GO" id="GO:0005789">
    <property type="term" value="C:endoplasmic reticulum membrane"/>
    <property type="evidence" value="ECO:0007669"/>
    <property type="project" value="UniProtKB-SubCell"/>
</dbReference>
<keyword evidence="14" id="KW-1185">Reference proteome</keyword>